<dbReference type="AlphaFoldDB" id="A0A8B8BZF2"/>
<protein>
    <submittedName>
        <fullName evidence="4">Uncharacterized protein LOC111114656</fullName>
    </submittedName>
</protein>
<evidence type="ECO:0000313" key="4">
    <source>
        <dbReference type="RefSeq" id="XP_022308767.1"/>
    </source>
</evidence>
<gene>
    <name evidence="4" type="primary">LOC111114656</name>
</gene>
<keyword evidence="3" id="KW-1185">Reference proteome</keyword>
<name>A0A8B8BZF2_CRAVI</name>
<reference evidence="4" key="1">
    <citation type="submission" date="2025-08" db="UniProtKB">
        <authorList>
            <consortium name="RefSeq"/>
        </authorList>
    </citation>
    <scope>IDENTIFICATION</scope>
    <source>
        <tissue evidence="4">Whole sample</tissue>
    </source>
</reference>
<evidence type="ECO:0000256" key="2">
    <source>
        <dbReference type="SAM" id="SignalP"/>
    </source>
</evidence>
<organism evidence="3 4">
    <name type="scientific">Crassostrea virginica</name>
    <name type="common">Eastern oyster</name>
    <dbReference type="NCBI Taxonomy" id="6565"/>
    <lineage>
        <taxon>Eukaryota</taxon>
        <taxon>Metazoa</taxon>
        <taxon>Spiralia</taxon>
        <taxon>Lophotrochozoa</taxon>
        <taxon>Mollusca</taxon>
        <taxon>Bivalvia</taxon>
        <taxon>Autobranchia</taxon>
        <taxon>Pteriomorphia</taxon>
        <taxon>Ostreida</taxon>
        <taxon>Ostreoidea</taxon>
        <taxon>Ostreidae</taxon>
        <taxon>Crassostrea</taxon>
    </lineage>
</organism>
<dbReference type="OrthoDB" id="6119812at2759"/>
<evidence type="ECO:0000313" key="3">
    <source>
        <dbReference type="Proteomes" id="UP000694844"/>
    </source>
</evidence>
<accession>A0A8B8BZF2</accession>
<dbReference type="GeneID" id="111114656"/>
<proteinExistence type="predicted"/>
<dbReference type="KEGG" id="cvn:111114656"/>
<feature type="region of interest" description="Disordered" evidence="1">
    <location>
        <begin position="82"/>
        <end position="101"/>
    </location>
</feature>
<dbReference type="Proteomes" id="UP000694844">
    <property type="component" value="Chromosome 9"/>
</dbReference>
<feature type="chain" id="PRO_5034280880" evidence="2">
    <location>
        <begin position="24"/>
        <end position="124"/>
    </location>
</feature>
<dbReference type="RefSeq" id="XP_022308767.1">
    <property type="nucleotide sequence ID" value="XM_022453059.1"/>
</dbReference>
<feature type="signal peptide" evidence="2">
    <location>
        <begin position="1"/>
        <end position="23"/>
    </location>
</feature>
<sequence length="124" mass="13878">MELNMACFLCSSLVLVLIASVSSVPIDVARETGSDHHLDEKRPKYMDTRDLDAFEKLVHLALKGLVEEGKVNPEVLTDTSDVYIDNENDDDSKDKAASTQKRGHLRICIRRSGSRIVPYPCFRG</sequence>
<keyword evidence="2" id="KW-0732">Signal</keyword>
<evidence type="ECO:0000256" key="1">
    <source>
        <dbReference type="SAM" id="MobiDB-lite"/>
    </source>
</evidence>